<proteinExistence type="predicted"/>
<feature type="transmembrane region" description="Helical" evidence="1">
    <location>
        <begin position="610"/>
        <end position="636"/>
    </location>
</feature>
<evidence type="ECO:0000313" key="4">
    <source>
        <dbReference type="Proteomes" id="UP000198902"/>
    </source>
</evidence>
<evidence type="ECO:0000259" key="2">
    <source>
        <dbReference type="Pfam" id="PF09843"/>
    </source>
</evidence>
<dbReference type="Proteomes" id="UP000198902">
    <property type="component" value="Unassembled WGS sequence"/>
</dbReference>
<accession>A0A0D6JTH4</accession>
<feature type="transmembrane region" description="Helical" evidence="1">
    <location>
        <begin position="95"/>
        <end position="118"/>
    </location>
</feature>
<dbReference type="Pfam" id="PF09843">
    <property type="entry name" value="DUF2070"/>
    <property type="match status" value="1"/>
</dbReference>
<dbReference type="InterPro" id="IPR019204">
    <property type="entry name" value="DUF2070_membrane"/>
</dbReference>
<feature type="transmembrane region" description="Helical" evidence="1">
    <location>
        <begin position="60"/>
        <end position="83"/>
    </location>
</feature>
<keyword evidence="1" id="KW-1133">Transmembrane helix</keyword>
<evidence type="ECO:0000313" key="3">
    <source>
        <dbReference type="EMBL" id="CQR50870.1"/>
    </source>
</evidence>
<keyword evidence="1" id="KW-0812">Transmembrane</keyword>
<dbReference type="OrthoDB" id="8914at2157"/>
<protein>
    <recommendedName>
        <fullName evidence="2">DUF2070 domain-containing protein</fullName>
    </recommendedName>
</protein>
<keyword evidence="1" id="KW-0472">Membrane</keyword>
<feature type="transmembrane region" description="Helical" evidence="1">
    <location>
        <begin position="124"/>
        <end position="145"/>
    </location>
</feature>
<reference evidence="4" key="1">
    <citation type="submission" date="2015-03" db="EMBL/GenBank/DDBJ databases">
        <authorList>
            <person name="Urmite Genomes"/>
        </authorList>
    </citation>
    <scope>NUCLEOTIDE SEQUENCE [LARGE SCALE GENOMIC DNA]</scope>
    <source>
        <strain evidence="4">Arc-Hr</strain>
    </source>
</reference>
<dbReference type="EMBL" id="CSTE01000002">
    <property type="protein sequence ID" value="CQR50870.1"/>
    <property type="molecule type" value="Genomic_DNA"/>
</dbReference>
<feature type="transmembrane region" description="Helical" evidence="1">
    <location>
        <begin position="207"/>
        <end position="231"/>
    </location>
</feature>
<feature type="domain" description="DUF2070" evidence="2">
    <location>
        <begin position="9"/>
        <end position="630"/>
    </location>
</feature>
<sequence length="637" mass="67679">MTSTQSDLAGLSRFIFRAPSWYTSLGFALLVAAMAGIGAFDSGDLAGSWRGIFFLGRDAWEGIFFIGIPTVVAAFGTTGVDRFVGGKLTHNRSSLLALAGEVIIVTFLTGAAIVSVFTGLGQTFVFDALVVALASVFAFRLLIVMAVSRSSILIAAVPASIQTLTSAALLFVYSGTLRFFEVGGPILDAYLMPYLARPDRAPPELSAIALSHFQLLAITCVMYALGVYVFLRIVDRPWRRGLGVSVLDFIRGFIGHIAEGTRELEDFFEQLGQEAIVPVTVLSFEREDGTEKARFVLPMIHPGPMGEIGGGNFPERVARRAEGLVFPPHATAGHDFNLVTEREVDVVLDAADDAYERIEYSSEVTESARVQSGDAKMLGQRFGDDALLVSTYAPQFADDVEYAVGLSASAEARTSGLRDVLLVDAHNCNNGLQGADLGHVTPGSKRSFDMITAAGLAGEELSASPRGSLSLGTAFDPTDWTPREGIGPLGIRVAATTVGDQTTAYVLIDGNNMEPGLRDRIVEALTTGPEASVDVAEVMTTDTHIVNTVEAENQVGAAIDPDELRETIERLVDDALADTEPVVAGMATERAEVTIFGNDRTETLASHANVVVSMGGALAIALILAAMAVSLLVFFLA</sequence>
<organism evidence="3 4">
    <name type="scientific">Haloferax massiliensis</name>
    <dbReference type="NCBI Taxonomy" id="1476858"/>
    <lineage>
        <taxon>Archaea</taxon>
        <taxon>Methanobacteriati</taxon>
        <taxon>Methanobacteriota</taxon>
        <taxon>Stenosarchaea group</taxon>
        <taxon>Halobacteria</taxon>
        <taxon>Halobacteriales</taxon>
        <taxon>Haloferacaceae</taxon>
        <taxon>Haloferax</taxon>
    </lineage>
</organism>
<name>A0A0D6JTH4_9EURY</name>
<evidence type="ECO:0000256" key="1">
    <source>
        <dbReference type="SAM" id="Phobius"/>
    </source>
</evidence>
<feature type="transmembrane region" description="Helical" evidence="1">
    <location>
        <begin position="21"/>
        <end position="40"/>
    </location>
</feature>
<gene>
    <name evidence="3" type="ORF">BN996_02354</name>
</gene>
<keyword evidence="4" id="KW-1185">Reference proteome</keyword>
<feature type="transmembrane region" description="Helical" evidence="1">
    <location>
        <begin position="152"/>
        <end position="173"/>
    </location>
</feature>
<dbReference type="AlphaFoldDB" id="A0A0D6JTH4"/>
<dbReference type="RefSeq" id="WP_089779158.1">
    <property type="nucleotide sequence ID" value="NZ_CABLRR010000002.1"/>
</dbReference>